<evidence type="ECO:0008006" key="4">
    <source>
        <dbReference type="Google" id="ProtNLM"/>
    </source>
</evidence>
<evidence type="ECO:0000256" key="1">
    <source>
        <dbReference type="SAM" id="SignalP"/>
    </source>
</evidence>
<keyword evidence="1" id="KW-0732">Signal</keyword>
<protein>
    <recommendedName>
        <fullName evidence="4">Lipoprotein</fullName>
    </recommendedName>
</protein>
<dbReference type="RefSeq" id="WP_133460774.1">
    <property type="nucleotide sequence ID" value="NZ_SNVX01000003.1"/>
</dbReference>
<organism evidence="2 3">
    <name type="scientific">Scandinavium goeteborgense</name>
    <dbReference type="NCBI Taxonomy" id="1851514"/>
    <lineage>
        <taxon>Bacteria</taxon>
        <taxon>Pseudomonadati</taxon>
        <taxon>Pseudomonadota</taxon>
        <taxon>Gammaproteobacteria</taxon>
        <taxon>Enterobacterales</taxon>
        <taxon>Enterobacteriaceae</taxon>
        <taxon>Scandinavium</taxon>
    </lineage>
</organism>
<dbReference type="PROSITE" id="PS51257">
    <property type="entry name" value="PROKAR_LIPOPROTEIN"/>
    <property type="match status" value="1"/>
</dbReference>
<proteinExistence type="predicted"/>
<sequence>MKKLMVIASVVTMLAGCSSEASRMANCEAKGVSRDACYIAEQNRQATMNSAAEKQALENAQALYPQKAQAAKKSLAFTRHFDGMTIKRDTLGILTVDGKPAAQDEVTADATAYSQGLFTIIAYKTGKVAVMKEGQFQGYAK</sequence>
<dbReference type="OrthoDB" id="5592783at2"/>
<evidence type="ECO:0000313" key="2">
    <source>
        <dbReference type="EMBL" id="TDN60128.1"/>
    </source>
</evidence>
<keyword evidence="3" id="KW-1185">Reference proteome</keyword>
<feature type="signal peptide" evidence="1">
    <location>
        <begin position="1"/>
        <end position="21"/>
    </location>
</feature>
<feature type="chain" id="PRO_5020734259" description="Lipoprotein" evidence="1">
    <location>
        <begin position="22"/>
        <end position="141"/>
    </location>
</feature>
<dbReference type="EMBL" id="SNVX01000003">
    <property type="protein sequence ID" value="TDN60128.1"/>
    <property type="molecule type" value="Genomic_DNA"/>
</dbReference>
<dbReference type="Proteomes" id="UP000295530">
    <property type="component" value="Unassembled WGS sequence"/>
</dbReference>
<accession>A0A4R6EPB4</accession>
<gene>
    <name evidence="2" type="ORF">EC847_103312</name>
</gene>
<dbReference type="AlphaFoldDB" id="A0A4R6EPB4"/>
<name>A0A4R6EPB4_SCAGO</name>
<reference evidence="2 3" key="1">
    <citation type="submission" date="2019-03" db="EMBL/GenBank/DDBJ databases">
        <title>Genomic analyses of the natural microbiome of Caenorhabditis elegans.</title>
        <authorList>
            <person name="Samuel B."/>
        </authorList>
    </citation>
    <scope>NUCLEOTIDE SEQUENCE [LARGE SCALE GENOMIC DNA]</scope>
    <source>
        <strain evidence="2 3">BIGb0156</strain>
    </source>
</reference>
<evidence type="ECO:0000313" key="3">
    <source>
        <dbReference type="Proteomes" id="UP000295530"/>
    </source>
</evidence>
<comment type="caution">
    <text evidence="2">The sequence shown here is derived from an EMBL/GenBank/DDBJ whole genome shotgun (WGS) entry which is preliminary data.</text>
</comment>